<protein>
    <submittedName>
        <fullName evidence="2 3">Uncharacterized protein</fullName>
    </submittedName>
</protein>
<reference evidence="2 4" key="2">
    <citation type="journal article" date="2014" name="BMC Genomics">
        <title>An improved genome release (version Mt4.0) for the model legume Medicago truncatula.</title>
        <authorList>
            <person name="Tang H."/>
            <person name="Krishnakumar V."/>
            <person name="Bidwell S."/>
            <person name="Rosen B."/>
            <person name="Chan A."/>
            <person name="Zhou S."/>
            <person name="Gentzbittel L."/>
            <person name="Childs K.L."/>
            <person name="Yandell M."/>
            <person name="Gundlach H."/>
            <person name="Mayer K.F."/>
            <person name="Schwartz D.C."/>
            <person name="Town C.D."/>
        </authorList>
    </citation>
    <scope>GENOME REANNOTATION</scope>
    <source>
        <strain evidence="3 4">cv. Jemalong A17</strain>
    </source>
</reference>
<feature type="compositionally biased region" description="Low complexity" evidence="1">
    <location>
        <begin position="58"/>
        <end position="67"/>
    </location>
</feature>
<name>G7KWA9_MEDTR</name>
<dbReference type="EnsemblPlants" id="AES81519">
    <property type="protein sequence ID" value="AES81519"/>
    <property type="gene ID" value="MTR_7g093660"/>
</dbReference>
<sequence>MRPIQEIPIFPTRLYHNNIDESLGTAMDRLSLIDKPADLAPTEERPMVWGDSMFEIGSTSNSNNNKNNDIDHDLKL</sequence>
<dbReference type="EMBL" id="CM001223">
    <property type="protein sequence ID" value="AES81519.1"/>
    <property type="molecule type" value="Genomic_DNA"/>
</dbReference>
<evidence type="ECO:0000313" key="2">
    <source>
        <dbReference type="EMBL" id="AES81519.1"/>
    </source>
</evidence>
<feature type="region of interest" description="Disordered" evidence="1">
    <location>
        <begin position="57"/>
        <end position="76"/>
    </location>
</feature>
<dbReference type="AlphaFoldDB" id="G7KWA9"/>
<proteinExistence type="predicted"/>
<reference evidence="3" key="3">
    <citation type="submission" date="2015-04" db="UniProtKB">
        <authorList>
            <consortium name="EnsemblPlants"/>
        </authorList>
    </citation>
    <scope>IDENTIFICATION</scope>
    <source>
        <strain evidence="3">cv. Jemalong A17</strain>
    </source>
</reference>
<gene>
    <name evidence="2" type="ordered locus">MTR_7g093660</name>
</gene>
<reference evidence="2 4" key="1">
    <citation type="journal article" date="2011" name="Nature">
        <title>The Medicago genome provides insight into the evolution of rhizobial symbioses.</title>
        <authorList>
            <person name="Young N.D."/>
            <person name="Debelle F."/>
            <person name="Oldroyd G.E."/>
            <person name="Geurts R."/>
            <person name="Cannon S.B."/>
            <person name="Udvardi M.K."/>
            <person name="Benedito V.A."/>
            <person name="Mayer K.F."/>
            <person name="Gouzy J."/>
            <person name="Schoof H."/>
            <person name="Van de Peer Y."/>
            <person name="Proost S."/>
            <person name="Cook D.R."/>
            <person name="Meyers B.C."/>
            <person name="Spannagl M."/>
            <person name="Cheung F."/>
            <person name="De Mita S."/>
            <person name="Krishnakumar V."/>
            <person name="Gundlach H."/>
            <person name="Zhou S."/>
            <person name="Mudge J."/>
            <person name="Bharti A.K."/>
            <person name="Murray J.D."/>
            <person name="Naoumkina M.A."/>
            <person name="Rosen B."/>
            <person name="Silverstein K.A."/>
            <person name="Tang H."/>
            <person name="Rombauts S."/>
            <person name="Zhao P.X."/>
            <person name="Zhou P."/>
            <person name="Barbe V."/>
            <person name="Bardou P."/>
            <person name="Bechner M."/>
            <person name="Bellec A."/>
            <person name="Berger A."/>
            <person name="Berges H."/>
            <person name="Bidwell S."/>
            <person name="Bisseling T."/>
            <person name="Choisne N."/>
            <person name="Couloux A."/>
            <person name="Denny R."/>
            <person name="Deshpande S."/>
            <person name="Dai X."/>
            <person name="Doyle J.J."/>
            <person name="Dudez A.M."/>
            <person name="Farmer A.D."/>
            <person name="Fouteau S."/>
            <person name="Franken C."/>
            <person name="Gibelin C."/>
            <person name="Gish J."/>
            <person name="Goldstein S."/>
            <person name="Gonzalez A.J."/>
            <person name="Green P.J."/>
            <person name="Hallab A."/>
            <person name="Hartog M."/>
            <person name="Hua A."/>
            <person name="Humphray S.J."/>
            <person name="Jeong D.H."/>
            <person name="Jing Y."/>
            <person name="Jocker A."/>
            <person name="Kenton S.M."/>
            <person name="Kim D.J."/>
            <person name="Klee K."/>
            <person name="Lai H."/>
            <person name="Lang C."/>
            <person name="Lin S."/>
            <person name="Macmil S.L."/>
            <person name="Magdelenat G."/>
            <person name="Matthews L."/>
            <person name="McCorrison J."/>
            <person name="Monaghan E.L."/>
            <person name="Mun J.H."/>
            <person name="Najar F.Z."/>
            <person name="Nicholson C."/>
            <person name="Noirot C."/>
            <person name="O'Bleness M."/>
            <person name="Paule C.R."/>
            <person name="Poulain J."/>
            <person name="Prion F."/>
            <person name="Qin B."/>
            <person name="Qu C."/>
            <person name="Retzel E.F."/>
            <person name="Riddle C."/>
            <person name="Sallet E."/>
            <person name="Samain S."/>
            <person name="Samson N."/>
            <person name="Sanders I."/>
            <person name="Saurat O."/>
            <person name="Scarpelli C."/>
            <person name="Schiex T."/>
            <person name="Segurens B."/>
            <person name="Severin A.J."/>
            <person name="Sherrier D.J."/>
            <person name="Shi R."/>
            <person name="Sims S."/>
            <person name="Singer S.R."/>
            <person name="Sinharoy S."/>
            <person name="Sterck L."/>
            <person name="Viollet A."/>
            <person name="Wang B.B."/>
            <person name="Wang K."/>
            <person name="Wang M."/>
            <person name="Wang X."/>
            <person name="Warfsmann J."/>
            <person name="Weissenbach J."/>
            <person name="White D.D."/>
            <person name="White J.D."/>
            <person name="Wiley G.B."/>
            <person name="Wincker P."/>
            <person name="Xing Y."/>
            <person name="Yang L."/>
            <person name="Yao Z."/>
            <person name="Ying F."/>
            <person name="Zhai J."/>
            <person name="Zhou L."/>
            <person name="Zuber A."/>
            <person name="Denarie J."/>
            <person name="Dixon R.A."/>
            <person name="May G.D."/>
            <person name="Schwartz D.C."/>
            <person name="Rogers J."/>
            <person name="Quetier F."/>
            <person name="Town C.D."/>
            <person name="Roe B.A."/>
        </authorList>
    </citation>
    <scope>NUCLEOTIDE SEQUENCE [LARGE SCALE GENOMIC DNA]</scope>
    <source>
        <strain evidence="2">A17</strain>
        <strain evidence="3 4">cv. Jemalong A17</strain>
    </source>
</reference>
<evidence type="ECO:0000313" key="3">
    <source>
        <dbReference type="EnsemblPlants" id="AES81519"/>
    </source>
</evidence>
<dbReference type="Proteomes" id="UP000002051">
    <property type="component" value="Unassembled WGS sequence"/>
</dbReference>
<dbReference type="PaxDb" id="3880-AES81519"/>
<keyword evidence="4" id="KW-1185">Reference proteome</keyword>
<dbReference type="HOGENOM" id="CLU_2658268_0_0_1"/>
<evidence type="ECO:0000256" key="1">
    <source>
        <dbReference type="SAM" id="MobiDB-lite"/>
    </source>
</evidence>
<organism evidence="2 4">
    <name type="scientific">Medicago truncatula</name>
    <name type="common">Barrel medic</name>
    <name type="synonym">Medicago tribuloides</name>
    <dbReference type="NCBI Taxonomy" id="3880"/>
    <lineage>
        <taxon>Eukaryota</taxon>
        <taxon>Viridiplantae</taxon>
        <taxon>Streptophyta</taxon>
        <taxon>Embryophyta</taxon>
        <taxon>Tracheophyta</taxon>
        <taxon>Spermatophyta</taxon>
        <taxon>Magnoliopsida</taxon>
        <taxon>eudicotyledons</taxon>
        <taxon>Gunneridae</taxon>
        <taxon>Pentapetalae</taxon>
        <taxon>rosids</taxon>
        <taxon>fabids</taxon>
        <taxon>Fabales</taxon>
        <taxon>Fabaceae</taxon>
        <taxon>Papilionoideae</taxon>
        <taxon>50 kb inversion clade</taxon>
        <taxon>NPAAA clade</taxon>
        <taxon>Hologalegina</taxon>
        <taxon>IRL clade</taxon>
        <taxon>Trifolieae</taxon>
        <taxon>Medicago</taxon>
    </lineage>
</organism>
<accession>G7KWA9</accession>
<evidence type="ECO:0000313" key="4">
    <source>
        <dbReference type="Proteomes" id="UP000002051"/>
    </source>
</evidence>